<keyword evidence="1" id="KW-0472">Membrane</keyword>
<feature type="transmembrane region" description="Helical" evidence="1">
    <location>
        <begin position="29"/>
        <end position="45"/>
    </location>
</feature>
<dbReference type="EMBL" id="MLJW01000213">
    <property type="protein sequence ID" value="OIQ93162.1"/>
    <property type="molecule type" value="Genomic_DNA"/>
</dbReference>
<name>A0A1J5RCU9_9ZZZZ</name>
<protein>
    <submittedName>
        <fullName evidence="2">Uncharacterized protein</fullName>
    </submittedName>
</protein>
<keyword evidence="1" id="KW-1133">Transmembrane helix</keyword>
<proteinExistence type="predicted"/>
<evidence type="ECO:0000256" key="1">
    <source>
        <dbReference type="SAM" id="Phobius"/>
    </source>
</evidence>
<gene>
    <name evidence="2" type="ORF">GALL_248680</name>
</gene>
<sequence length="52" mass="5289">MTPSDLATALAPVATGAQTAVSTGITIGTPVYVILVAVGIVFLVMRKFGIKK</sequence>
<comment type="caution">
    <text evidence="2">The sequence shown here is derived from an EMBL/GenBank/DDBJ whole genome shotgun (WGS) entry which is preliminary data.</text>
</comment>
<accession>A0A1J5RCU9</accession>
<dbReference type="AlphaFoldDB" id="A0A1J5RCU9"/>
<organism evidence="2">
    <name type="scientific">mine drainage metagenome</name>
    <dbReference type="NCBI Taxonomy" id="410659"/>
    <lineage>
        <taxon>unclassified sequences</taxon>
        <taxon>metagenomes</taxon>
        <taxon>ecological metagenomes</taxon>
    </lineage>
</organism>
<reference evidence="2" key="1">
    <citation type="submission" date="2016-10" db="EMBL/GenBank/DDBJ databases">
        <title>Sequence of Gallionella enrichment culture.</title>
        <authorList>
            <person name="Poehlein A."/>
            <person name="Muehling M."/>
            <person name="Daniel R."/>
        </authorList>
    </citation>
    <scope>NUCLEOTIDE SEQUENCE</scope>
</reference>
<evidence type="ECO:0000313" key="2">
    <source>
        <dbReference type="EMBL" id="OIQ93162.1"/>
    </source>
</evidence>
<keyword evidence="1" id="KW-0812">Transmembrane</keyword>